<dbReference type="Proteomes" id="UP001155034">
    <property type="component" value="Unassembled WGS sequence"/>
</dbReference>
<dbReference type="PROSITE" id="PS51257">
    <property type="entry name" value="PROKAR_LIPOPROTEIN"/>
    <property type="match status" value="1"/>
</dbReference>
<feature type="transmembrane region" description="Helical" evidence="1">
    <location>
        <begin position="53"/>
        <end position="72"/>
    </location>
</feature>
<evidence type="ECO:0000313" key="2">
    <source>
        <dbReference type="EMBL" id="MCS3867038.1"/>
    </source>
</evidence>
<keyword evidence="1" id="KW-0472">Membrane</keyword>
<dbReference type="EMBL" id="JANUBF010000042">
    <property type="protein sequence ID" value="MCS4038172.1"/>
    <property type="molecule type" value="Genomic_DNA"/>
</dbReference>
<dbReference type="EMBL" id="JANTYZ010000033">
    <property type="protein sequence ID" value="MCS3867038.1"/>
    <property type="molecule type" value="Genomic_DNA"/>
</dbReference>
<keyword evidence="1" id="KW-1133">Transmembrane helix</keyword>
<proteinExistence type="predicted"/>
<evidence type="ECO:0000256" key="1">
    <source>
        <dbReference type="SAM" id="Phobius"/>
    </source>
</evidence>
<comment type="caution">
    <text evidence="3">The sequence shown here is derived from an EMBL/GenBank/DDBJ whole genome shotgun (WGS) entry which is preliminary data.</text>
</comment>
<feature type="transmembrane region" description="Helical" evidence="1">
    <location>
        <begin position="166"/>
        <end position="185"/>
    </location>
</feature>
<organism evidence="3 4">
    <name type="scientific">Salinibacter ruber</name>
    <dbReference type="NCBI Taxonomy" id="146919"/>
    <lineage>
        <taxon>Bacteria</taxon>
        <taxon>Pseudomonadati</taxon>
        <taxon>Rhodothermota</taxon>
        <taxon>Rhodothermia</taxon>
        <taxon>Rhodothermales</taxon>
        <taxon>Salinibacteraceae</taxon>
        <taxon>Salinibacter</taxon>
    </lineage>
</organism>
<feature type="transmembrane region" description="Helical" evidence="1">
    <location>
        <begin position="84"/>
        <end position="102"/>
    </location>
</feature>
<gene>
    <name evidence="2" type="ORF">GGP82_003622</name>
    <name evidence="3" type="ORF">GGQ01_003262</name>
</gene>
<evidence type="ECO:0000313" key="3">
    <source>
        <dbReference type="EMBL" id="MCS4038172.1"/>
    </source>
</evidence>
<reference evidence="3" key="1">
    <citation type="submission" date="2022-08" db="EMBL/GenBank/DDBJ databases">
        <title>Genomic Encyclopedia of Type Strains, Phase V (KMG-V): Genome sequencing to study the core and pangenomes of soil and plant-associated prokaryotes.</title>
        <authorList>
            <person name="Whitman W."/>
        </authorList>
    </citation>
    <scope>NUCLEOTIDE SEQUENCE</scope>
    <source>
        <strain evidence="2">SP2016B</strain>
        <strain evidence="3">SP3012</strain>
    </source>
</reference>
<accession>A0A9X3A055</accession>
<dbReference type="RefSeq" id="WP_103017252.1">
    <property type="nucleotide sequence ID" value="NZ_CALTSD010000017.1"/>
</dbReference>
<feature type="transmembrane region" description="Helical" evidence="1">
    <location>
        <begin position="12"/>
        <end position="33"/>
    </location>
</feature>
<feature type="transmembrane region" description="Helical" evidence="1">
    <location>
        <begin position="122"/>
        <end position="145"/>
    </location>
</feature>
<dbReference type="Proteomes" id="UP001155040">
    <property type="component" value="Unassembled WGS sequence"/>
</dbReference>
<protein>
    <submittedName>
        <fullName evidence="3">Uncharacterized protein</fullName>
    </submittedName>
</protein>
<dbReference type="AlphaFoldDB" id="A0A9X3A055"/>
<evidence type="ECO:0000313" key="4">
    <source>
        <dbReference type="Proteomes" id="UP001155040"/>
    </source>
</evidence>
<sequence length="187" mass="19616">MTRFWRSSLGQIATGAACAVGVANVILSLVALARRVPFLQAVATSDLPISVEILGVLGLHCALAHAVGHVVGRVSRTASWVASLPPVVLLSLISAWTALFNIQVLLAPSFTFTVGTVVMTNSYIAVIATYTACAFLSFGFIFLNVTLAQAEDARSGAERGPRTEAFSVYVSGMHSLFFIALGVMAGL</sequence>
<name>A0A9X3A055_9BACT</name>
<keyword evidence="1" id="KW-0812">Transmembrane</keyword>